<reference evidence="3" key="1">
    <citation type="submission" date="2024-10" db="EMBL/GenBank/DDBJ databases">
        <authorList>
            <person name="Ryan C."/>
        </authorList>
    </citation>
    <scope>NUCLEOTIDE SEQUENCE [LARGE SCALE GENOMIC DNA]</scope>
</reference>
<organism evidence="3 4">
    <name type="scientific">Urochloa decumbens</name>
    <dbReference type="NCBI Taxonomy" id="240449"/>
    <lineage>
        <taxon>Eukaryota</taxon>
        <taxon>Viridiplantae</taxon>
        <taxon>Streptophyta</taxon>
        <taxon>Embryophyta</taxon>
        <taxon>Tracheophyta</taxon>
        <taxon>Spermatophyta</taxon>
        <taxon>Magnoliopsida</taxon>
        <taxon>Liliopsida</taxon>
        <taxon>Poales</taxon>
        <taxon>Poaceae</taxon>
        <taxon>PACMAD clade</taxon>
        <taxon>Panicoideae</taxon>
        <taxon>Panicodae</taxon>
        <taxon>Paniceae</taxon>
        <taxon>Melinidinae</taxon>
        <taxon>Urochloa</taxon>
    </lineage>
</organism>
<evidence type="ECO:0000256" key="2">
    <source>
        <dbReference type="SAM" id="MobiDB-lite"/>
    </source>
</evidence>
<feature type="compositionally biased region" description="Acidic residues" evidence="2">
    <location>
        <begin position="252"/>
        <end position="261"/>
    </location>
</feature>
<evidence type="ECO:0000256" key="1">
    <source>
        <dbReference type="SAM" id="Coils"/>
    </source>
</evidence>
<dbReference type="EMBL" id="OZ075128">
    <property type="protein sequence ID" value="CAL4956459.1"/>
    <property type="molecule type" value="Genomic_DNA"/>
</dbReference>
<dbReference type="AlphaFoldDB" id="A0ABC8Z858"/>
<accession>A0ABC8Z858</accession>
<proteinExistence type="predicted"/>
<dbReference type="Proteomes" id="UP001497457">
    <property type="component" value="Chromosome 18b"/>
</dbReference>
<name>A0ABC8Z858_9POAL</name>
<evidence type="ECO:0000313" key="3">
    <source>
        <dbReference type="EMBL" id="CAL4956459.1"/>
    </source>
</evidence>
<protein>
    <submittedName>
        <fullName evidence="3">Uncharacterized protein</fullName>
    </submittedName>
</protein>
<feature type="coiled-coil region" evidence="1">
    <location>
        <begin position="179"/>
        <end position="206"/>
    </location>
</feature>
<keyword evidence="4" id="KW-1185">Reference proteome</keyword>
<feature type="region of interest" description="Disordered" evidence="2">
    <location>
        <begin position="244"/>
        <end position="275"/>
    </location>
</feature>
<gene>
    <name evidence="3" type="ORF">URODEC1_LOCUS42032</name>
</gene>
<evidence type="ECO:0000313" key="4">
    <source>
        <dbReference type="Proteomes" id="UP001497457"/>
    </source>
</evidence>
<sequence length="275" mass="30517">MAGVVHLVVDAEGLVCSNCLHRGGFPSLMWDTLKQFGYLQPPMYVGREYDELGVPRCKVTLHIAATPAHSTWAPWSVVAYGYRLADTWETVAQQALSRFCEMHPAEIAHTPAGLFPVNDLSDPHWWGRMINLQETANKNPVTVMTAVVRYMSAATNLNALKEAMANRVLDIAQGSDIKIEGLQGQLQAMQAESENQAQLLESYENDIQQRDMTITQRDETSHQAHLHIIDLENAIEERDEQLAALQLPPPVPEEEDPDEIQGESGVESGPDSPLP</sequence>
<keyword evidence="1" id="KW-0175">Coiled coil</keyword>